<reference evidence="3" key="1">
    <citation type="submission" date="2018-02" db="EMBL/GenBank/DDBJ databases">
        <authorList>
            <person name="Hausmann B."/>
        </authorList>
    </citation>
    <scope>NUCLEOTIDE SEQUENCE [LARGE SCALE GENOMIC DNA]</scope>
    <source>
        <strain evidence="3">Peat soil MAG SbA5</strain>
    </source>
</reference>
<feature type="signal peptide" evidence="1">
    <location>
        <begin position="1"/>
        <end position="23"/>
    </location>
</feature>
<protein>
    <recommendedName>
        <fullName evidence="4">Lipoprotein</fullName>
    </recommendedName>
</protein>
<gene>
    <name evidence="2" type="ORF">SBA5_80008</name>
</gene>
<dbReference type="EMBL" id="OKRB01000141">
    <property type="protein sequence ID" value="SPE30624.1"/>
    <property type="molecule type" value="Genomic_DNA"/>
</dbReference>
<organism evidence="2 3">
    <name type="scientific">Candidatus Sulfuritelmatomonas gaucii</name>
    <dbReference type="NCBI Taxonomy" id="2043161"/>
    <lineage>
        <taxon>Bacteria</taxon>
        <taxon>Pseudomonadati</taxon>
        <taxon>Acidobacteriota</taxon>
        <taxon>Terriglobia</taxon>
        <taxon>Terriglobales</taxon>
        <taxon>Acidobacteriaceae</taxon>
        <taxon>Candidatus Sulfuritelmatomonas</taxon>
    </lineage>
</organism>
<evidence type="ECO:0008006" key="4">
    <source>
        <dbReference type="Google" id="ProtNLM"/>
    </source>
</evidence>
<sequence length="241" mass="24856">MRFPLAASIFVVASATCFGQAPAPATASSTSVTAAPQTAVREAEGTPAQSAQVQRDDIGFSYSLPADWQIVAASPAPKVVLPYPAAVAPKKGDACIDVAMTARHGESASVMVVLALPFDCYGQTLTASDLENFGIGAAAGLKQSFAIMSQAQGNYSLGTHPVWIERADGTPKGHPENPYTFEIACTVLEKGAACWTAMAADAASLRDFEQQAVTLEGDRFGALVPAGEAPAVPEGPLKRGS</sequence>
<keyword evidence="1" id="KW-0732">Signal</keyword>
<accession>A0A2N9M552</accession>
<feature type="chain" id="PRO_5014847902" description="Lipoprotein" evidence="1">
    <location>
        <begin position="24"/>
        <end position="241"/>
    </location>
</feature>
<dbReference type="AlphaFoldDB" id="A0A2N9M552"/>
<evidence type="ECO:0000313" key="2">
    <source>
        <dbReference type="EMBL" id="SPE30624.1"/>
    </source>
</evidence>
<evidence type="ECO:0000313" key="3">
    <source>
        <dbReference type="Proteomes" id="UP000239735"/>
    </source>
</evidence>
<dbReference type="Proteomes" id="UP000239735">
    <property type="component" value="Unassembled WGS sequence"/>
</dbReference>
<proteinExistence type="predicted"/>
<evidence type="ECO:0000256" key="1">
    <source>
        <dbReference type="SAM" id="SignalP"/>
    </source>
</evidence>
<name>A0A2N9M552_9BACT</name>